<dbReference type="PANTHER" id="PTHR30348">
    <property type="entry name" value="UNCHARACTERIZED PROTEIN YECE"/>
    <property type="match status" value="1"/>
</dbReference>
<organism evidence="1 2">
    <name type="scientific">Streptomyces orinoci</name>
    <name type="common">Streptoverticillium orinoci</name>
    <dbReference type="NCBI Taxonomy" id="67339"/>
    <lineage>
        <taxon>Bacteria</taxon>
        <taxon>Bacillati</taxon>
        <taxon>Actinomycetota</taxon>
        <taxon>Actinomycetes</taxon>
        <taxon>Kitasatosporales</taxon>
        <taxon>Streptomycetaceae</taxon>
        <taxon>Streptomyces</taxon>
    </lineage>
</organism>
<sequence>MPGILVGTCSWTDPALVRSGWYPPGARDAEGRLRHYAGRFPVVEVDSSFYGLPSGRNARLWAERTPDGFVFDVKAFAPLTGHRVRSAALPADLRGAPVTDEVRAELWRRFAGALDPLRAAGRLGAVLLQLPPWTGPSEQGHRQLARCRALAGDLPLAVEFRHPGWLAPGELPRTLGLLAAYDLSLVAVDTAPGLARSMPPVTAVTRPELAVVRFHGRSPAWGTGTKEESYRHDYTADELAGWAREIRCLSRRAHEVHVLFNNCCGSAAVEAAATMQELLAAGTADGA</sequence>
<comment type="caution">
    <text evidence="1">The sequence shown here is derived from an EMBL/GenBank/DDBJ whole genome shotgun (WGS) entry which is preliminary data.</text>
</comment>
<dbReference type="RefSeq" id="WP_109279467.1">
    <property type="nucleotide sequence ID" value="NZ_JBFAUK010000051.1"/>
</dbReference>
<dbReference type="Gene3D" id="3.20.20.410">
    <property type="entry name" value="Protein of unknown function UPF0759"/>
    <property type="match status" value="1"/>
</dbReference>
<accession>A0ABV3KBB5</accession>
<evidence type="ECO:0000313" key="2">
    <source>
        <dbReference type="Proteomes" id="UP001552594"/>
    </source>
</evidence>
<dbReference type="SUPFAM" id="SSF117396">
    <property type="entry name" value="TM1631-like"/>
    <property type="match status" value="1"/>
</dbReference>
<reference evidence="1 2" key="1">
    <citation type="submission" date="2024-06" db="EMBL/GenBank/DDBJ databases">
        <title>The Natural Products Discovery Center: Release of the First 8490 Sequenced Strains for Exploring Actinobacteria Biosynthetic Diversity.</title>
        <authorList>
            <person name="Kalkreuter E."/>
            <person name="Kautsar S.A."/>
            <person name="Yang D."/>
            <person name="Bader C.D."/>
            <person name="Teijaro C.N."/>
            <person name="Fluegel L."/>
            <person name="Davis C.M."/>
            <person name="Simpson J.R."/>
            <person name="Lauterbach L."/>
            <person name="Steele A.D."/>
            <person name="Gui C."/>
            <person name="Meng S."/>
            <person name="Li G."/>
            <person name="Viehrig K."/>
            <person name="Ye F."/>
            <person name="Su P."/>
            <person name="Kiefer A.F."/>
            <person name="Nichols A."/>
            <person name="Cepeda A.J."/>
            <person name="Yan W."/>
            <person name="Fan B."/>
            <person name="Jiang Y."/>
            <person name="Adhikari A."/>
            <person name="Zheng C.-J."/>
            <person name="Schuster L."/>
            <person name="Cowan T.M."/>
            <person name="Smanski M.J."/>
            <person name="Chevrette M.G."/>
            <person name="De Carvalho L.P.S."/>
            <person name="Shen B."/>
        </authorList>
    </citation>
    <scope>NUCLEOTIDE SEQUENCE [LARGE SCALE GENOMIC DNA]</scope>
    <source>
        <strain evidence="1 2">NPDC052347</strain>
    </source>
</reference>
<dbReference type="InterPro" id="IPR036520">
    <property type="entry name" value="UPF0759_sf"/>
</dbReference>
<gene>
    <name evidence="1" type="ORF">AB0L16_32760</name>
</gene>
<keyword evidence="2" id="KW-1185">Reference proteome</keyword>
<dbReference type="PANTHER" id="PTHR30348:SF13">
    <property type="entry name" value="UPF0759 PROTEIN YUNF"/>
    <property type="match status" value="1"/>
</dbReference>
<evidence type="ECO:0000313" key="1">
    <source>
        <dbReference type="EMBL" id="MEV5511135.1"/>
    </source>
</evidence>
<name>A0ABV3KBB5_STRON</name>
<dbReference type="InterPro" id="IPR002763">
    <property type="entry name" value="DUF72"/>
</dbReference>
<dbReference type="Pfam" id="PF01904">
    <property type="entry name" value="DUF72"/>
    <property type="match status" value="1"/>
</dbReference>
<proteinExistence type="predicted"/>
<dbReference type="Proteomes" id="UP001552594">
    <property type="component" value="Unassembled WGS sequence"/>
</dbReference>
<protein>
    <submittedName>
        <fullName evidence="1">DUF72 domain-containing protein</fullName>
    </submittedName>
</protein>
<dbReference type="EMBL" id="JBFAUK010000051">
    <property type="protein sequence ID" value="MEV5511135.1"/>
    <property type="molecule type" value="Genomic_DNA"/>
</dbReference>